<organism evidence="4 5">
    <name type="scientific">Haloarchaeobius litoreus</name>
    <dbReference type="NCBI Taxonomy" id="755306"/>
    <lineage>
        <taxon>Archaea</taxon>
        <taxon>Methanobacteriati</taxon>
        <taxon>Methanobacteriota</taxon>
        <taxon>Stenosarchaea group</taxon>
        <taxon>Halobacteria</taxon>
        <taxon>Halobacteriales</taxon>
        <taxon>Halorubellaceae</taxon>
        <taxon>Haloarchaeobius</taxon>
    </lineage>
</organism>
<dbReference type="InterPro" id="IPR002711">
    <property type="entry name" value="HNH"/>
</dbReference>
<evidence type="ECO:0000313" key="4">
    <source>
        <dbReference type="EMBL" id="MFD1644853.1"/>
    </source>
</evidence>
<comment type="caution">
    <text evidence="4">The sequence shown here is derived from an EMBL/GenBank/DDBJ whole genome shotgun (WGS) entry which is preliminary data.</text>
</comment>
<dbReference type="Pfam" id="PF01844">
    <property type="entry name" value="HNH"/>
    <property type="match status" value="1"/>
</dbReference>
<accession>A0ABD6DHA5</accession>
<protein>
    <submittedName>
        <fullName evidence="4">HNH endonuclease</fullName>
    </submittedName>
</protein>
<name>A0ABD6DHA5_9EURY</name>
<evidence type="ECO:0000313" key="5">
    <source>
        <dbReference type="Proteomes" id="UP001597034"/>
    </source>
</evidence>
<dbReference type="Gene3D" id="1.10.30.50">
    <property type="match status" value="1"/>
</dbReference>
<dbReference type="GO" id="GO:0004519">
    <property type="term" value="F:endonuclease activity"/>
    <property type="evidence" value="ECO:0007669"/>
    <property type="project" value="UniProtKB-KW"/>
</dbReference>
<reference evidence="4 5" key="1">
    <citation type="journal article" date="2019" name="Int. J. Syst. Evol. Microbiol.">
        <title>The Global Catalogue of Microorganisms (GCM) 10K type strain sequencing project: providing services to taxonomists for standard genome sequencing and annotation.</title>
        <authorList>
            <consortium name="The Broad Institute Genomics Platform"/>
            <consortium name="The Broad Institute Genome Sequencing Center for Infectious Disease"/>
            <person name="Wu L."/>
            <person name="Ma J."/>
        </authorList>
    </citation>
    <scope>NUCLEOTIDE SEQUENCE [LARGE SCALE GENOMIC DNA]</scope>
    <source>
        <strain evidence="4 5">CGMCC 1.10390</strain>
    </source>
</reference>
<feature type="domain" description="C2H2-type" evidence="3">
    <location>
        <begin position="1"/>
        <end position="29"/>
    </location>
</feature>
<dbReference type="CDD" id="cd00085">
    <property type="entry name" value="HNHc"/>
    <property type="match status" value="1"/>
</dbReference>
<sequence>MECPTCEKVLSTEQGMRQHHTKVHGVSLPNRECSGCGTAFYDPKAQLQYCEDCNPNAGEHNGNWKGGKERTTCKECDTKFEYYPSNKDGAYCPACVQGAEGLLPIQPMDEVPTTTGECTHCGLEFVASPSRLAGKSYGCFCSQPCYAEWLSENVVGEGHHQWEGGTIRYGQGWYRVRRTALERDQYECQNCGEGADALGRNPDVHHLRPVRSFADPAEAHELDNVVSLCRPCHRRVESGAVTAPEPTTER</sequence>
<gene>
    <name evidence="4" type="ORF">ACFSBL_04065</name>
</gene>
<dbReference type="GO" id="GO:0016787">
    <property type="term" value="F:hydrolase activity"/>
    <property type="evidence" value="ECO:0007669"/>
    <property type="project" value="UniProtKB-KW"/>
</dbReference>
<dbReference type="InterPro" id="IPR003615">
    <property type="entry name" value="HNH_nuc"/>
</dbReference>
<evidence type="ECO:0000256" key="1">
    <source>
        <dbReference type="ARBA" id="ARBA00022722"/>
    </source>
</evidence>
<dbReference type="SMART" id="SM00507">
    <property type="entry name" value="HNHc"/>
    <property type="match status" value="1"/>
</dbReference>
<dbReference type="PANTHER" id="PTHR41286:SF1">
    <property type="entry name" value="HNH NUCLEASE YAJD-RELATED"/>
    <property type="match status" value="1"/>
</dbReference>
<keyword evidence="1" id="KW-0540">Nuclease</keyword>
<keyword evidence="4" id="KW-0255">Endonuclease</keyword>
<proteinExistence type="predicted"/>
<dbReference type="EMBL" id="JBHUDO010000001">
    <property type="protein sequence ID" value="MFD1644853.1"/>
    <property type="molecule type" value="Genomic_DNA"/>
</dbReference>
<dbReference type="Proteomes" id="UP001597034">
    <property type="component" value="Unassembled WGS sequence"/>
</dbReference>
<evidence type="ECO:0000259" key="3">
    <source>
        <dbReference type="PROSITE" id="PS50157"/>
    </source>
</evidence>
<dbReference type="PROSITE" id="PS00028">
    <property type="entry name" value="ZINC_FINGER_C2H2_1"/>
    <property type="match status" value="1"/>
</dbReference>
<dbReference type="PANTHER" id="PTHR41286">
    <property type="entry name" value="HNH NUCLEASE YAJD-RELATED"/>
    <property type="match status" value="1"/>
</dbReference>
<keyword evidence="2" id="KW-0378">Hydrolase</keyword>
<dbReference type="InterPro" id="IPR013087">
    <property type="entry name" value="Znf_C2H2_type"/>
</dbReference>
<keyword evidence="5" id="KW-1185">Reference proteome</keyword>
<evidence type="ECO:0000256" key="2">
    <source>
        <dbReference type="ARBA" id="ARBA00022801"/>
    </source>
</evidence>
<dbReference type="AlphaFoldDB" id="A0ABD6DHA5"/>
<dbReference type="PROSITE" id="PS50157">
    <property type="entry name" value="ZINC_FINGER_C2H2_2"/>
    <property type="match status" value="1"/>
</dbReference>
<dbReference type="RefSeq" id="WP_256400098.1">
    <property type="nucleotide sequence ID" value="NZ_JANHJR010000002.1"/>
</dbReference>